<keyword evidence="5" id="KW-0472">Membrane</keyword>
<keyword evidence="8" id="KW-1185">Reference proteome</keyword>
<evidence type="ECO:0000313" key="8">
    <source>
        <dbReference type="Proteomes" id="UP001629156"/>
    </source>
</evidence>
<keyword evidence="5" id="KW-0812">Transmembrane</keyword>
<dbReference type="PANTHER" id="PTHR35008:SF4">
    <property type="entry name" value="BLL4482 PROTEIN"/>
    <property type="match status" value="1"/>
</dbReference>
<keyword evidence="2 4" id="KW-0479">Metal-binding</keyword>
<evidence type="ECO:0000259" key="6">
    <source>
        <dbReference type="PROSITE" id="PS51007"/>
    </source>
</evidence>
<keyword evidence="1 4" id="KW-0349">Heme</keyword>
<organism evidence="7 8">
    <name type="scientific">Flavobacterium rhizosphaerae</name>
    <dbReference type="NCBI Taxonomy" id="3163298"/>
    <lineage>
        <taxon>Bacteria</taxon>
        <taxon>Pseudomonadati</taxon>
        <taxon>Bacteroidota</taxon>
        <taxon>Flavobacteriia</taxon>
        <taxon>Flavobacteriales</taxon>
        <taxon>Flavobacteriaceae</taxon>
        <taxon>Flavobacterium</taxon>
    </lineage>
</organism>
<feature type="transmembrane region" description="Helical" evidence="5">
    <location>
        <begin position="6"/>
        <end position="26"/>
    </location>
</feature>
<evidence type="ECO:0000256" key="3">
    <source>
        <dbReference type="ARBA" id="ARBA00023004"/>
    </source>
</evidence>
<dbReference type="RefSeq" id="WP_408083112.1">
    <property type="nucleotide sequence ID" value="NZ_JBELPZ010000001.1"/>
</dbReference>
<dbReference type="PROSITE" id="PS51007">
    <property type="entry name" value="CYTC"/>
    <property type="match status" value="1"/>
</dbReference>
<evidence type="ECO:0000256" key="4">
    <source>
        <dbReference type="PROSITE-ProRule" id="PRU00433"/>
    </source>
</evidence>
<dbReference type="InterPro" id="IPR036909">
    <property type="entry name" value="Cyt_c-like_dom_sf"/>
</dbReference>
<feature type="domain" description="Cytochrome c" evidence="6">
    <location>
        <begin position="37"/>
        <end position="126"/>
    </location>
</feature>
<name>A0ABW8YUI4_9FLAO</name>
<reference evidence="7 8" key="1">
    <citation type="submission" date="2024-06" db="EMBL/GenBank/DDBJ databases">
        <authorList>
            <person name="Kaempfer P."/>
            <person name="Viver T."/>
        </authorList>
    </citation>
    <scope>NUCLEOTIDE SEQUENCE [LARGE SCALE GENOMIC DNA]</scope>
    <source>
        <strain evidence="7 8">ST-119</strain>
    </source>
</reference>
<dbReference type="Proteomes" id="UP001629156">
    <property type="component" value="Unassembled WGS sequence"/>
</dbReference>
<evidence type="ECO:0000256" key="1">
    <source>
        <dbReference type="ARBA" id="ARBA00022617"/>
    </source>
</evidence>
<evidence type="ECO:0000256" key="5">
    <source>
        <dbReference type="SAM" id="Phobius"/>
    </source>
</evidence>
<dbReference type="SUPFAM" id="SSF46626">
    <property type="entry name" value="Cytochrome c"/>
    <property type="match status" value="1"/>
</dbReference>
<comment type="caution">
    <text evidence="7">The sequence shown here is derived from an EMBL/GenBank/DDBJ whole genome shotgun (WGS) entry which is preliminary data.</text>
</comment>
<proteinExistence type="predicted"/>
<accession>A0ABW8YUI4</accession>
<protein>
    <submittedName>
        <fullName evidence="7">Cytochrome c</fullName>
    </submittedName>
</protein>
<dbReference type="InterPro" id="IPR051459">
    <property type="entry name" value="Cytochrome_c-type_DH"/>
</dbReference>
<gene>
    <name evidence="7" type="ORF">ABS766_00505</name>
</gene>
<dbReference type="EMBL" id="JBELPZ010000001">
    <property type="protein sequence ID" value="MFL9842885.1"/>
    <property type="molecule type" value="Genomic_DNA"/>
</dbReference>
<evidence type="ECO:0000313" key="7">
    <source>
        <dbReference type="EMBL" id="MFL9842885.1"/>
    </source>
</evidence>
<dbReference type="InterPro" id="IPR009056">
    <property type="entry name" value="Cyt_c-like_dom"/>
</dbReference>
<dbReference type="Pfam" id="PF00034">
    <property type="entry name" value="Cytochrom_C"/>
    <property type="match status" value="1"/>
</dbReference>
<evidence type="ECO:0000256" key="2">
    <source>
        <dbReference type="ARBA" id="ARBA00022723"/>
    </source>
</evidence>
<dbReference type="PANTHER" id="PTHR35008">
    <property type="entry name" value="BLL4482 PROTEIN-RELATED"/>
    <property type="match status" value="1"/>
</dbReference>
<dbReference type="Gene3D" id="1.10.760.10">
    <property type="entry name" value="Cytochrome c-like domain"/>
    <property type="match status" value="1"/>
</dbReference>
<sequence>MLNKGYFYKTAIVAVVSVMLYSFNGFNTVNRQDGLKQSIERGKKIYTQTCVSCHQVNGTGVPHLAPPLKGTDYVLKNKPRLIHIVLDGFNEDVEIEGEYYVNPMPAFNTLNDQQVADVLTYIRNSFGNKADAVTAAEVKAQRKK</sequence>
<keyword evidence="3 4" id="KW-0408">Iron</keyword>
<keyword evidence="5" id="KW-1133">Transmembrane helix</keyword>